<gene>
    <name evidence="2" type="ORF">UFOPK2969_01091</name>
    <name evidence="3" type="ORF">UFOPK3010_01059</name>
</gene>
<organism evidence="2">
    <name type="scientific">freshwater metagenome</name>
    <dbReference type="NCBI Taxonomy" id="449393"/>
    <lineage>
        <taxon>unclassified sequences</taxon>
        <taxon>metagenomes</taxon>
        <taxon>ecological metagenomes</taxon>
    </lineage>
</organism>
<dbReference type="EMBL" id="CAFAAD010000077">
    <property type="protein sequence ID" value="CAB4794661.1"/>
    <property type="molecule type" value="Genomic_DNA"/>
</dbReference>
<dbReference type="EMBL" id="CAFAAM010000141">
    <property type="protein sequence ID" value="CAB4809473.1"/>
    <property type="molecule type" value="Genomic_DNA"/>
</dbReference>
<reference evidence="2" key="1">
    <citation type="submission" date="2020-05" db="EMBL/GenBank/DDBJ databases">
        <authorList>
            <person name="Chiriac C."/>
            <person name="Salcher M."/>
            <person name="Ghai R."/>
            <person name="Kavagutti S V."/>
        </authorList>
    </citation>
    <scope>NUCLEOTIDE SEQUENCE</scope>
</reference>
<accession>A0A6J6XBZ8</accession>
<dbReference type="AlphaFoldDB" id="A0A6J6XBZ8"/>
<protein>
    <submittedName>
        <fullName evidence="2">Unannotated protein</fullName>
    </submittedName>
</protein>
<name>A0A6J6XBZ8_9ZZZZ</name>
<feature type="region of interest" description="Disordered" evidence="1">
    <location>
        <begin position="1"/>
        <end position="31"/>
    </location>
</feature>
<evidence type="ECO:0000256" key="1">
    <source>
        <dbReference type="SAM" id="MobiDB-lite"/>
    </source>
</evidence>
<evidence type="ECO:0000313" key="2">
    <source>
        <dbReference type="EMBL" id="CAB4794661.1"/>
    </source>
</evidence>
<evidence type="ECO:0000313" key="3">
    <source>
        <dbReference type="EMBL" id="CAB4809473.1"/>
    </source>
</evidence>
<proteinExistence type="predicted"/>
<sequence>MRLRALFFTPTGRPNTKPSGAGKNYGGGGYSPAGPLNEDRFTWTQSCSGEQHPIRGQPRGWETSRFFESQRCRLRYQIASGHSDALGEGSGEPFRQKRTTWVEGFIAITSVGIGDHRMNEDLIAICVNACSVTAKNHRQLLRPKPDTFEAPEIVMVERRGTELNQHPTVGNLRLRDLPKCQPVEWVLFIE</sequence>